<dbReference type="SMART" id="SM00355">
    <property type="entry name" value="ZnF_C2H2"/>
    <property type="match status" value="3"/>
</dbReference>
<dbReference type="PANTHER" id="PTHR10039:SF14">
    <property type="entry name" value="NACHT DOMAIN-CONTAINING PROTEIN"/>
    <property type="match status" value="1"/>
</dbReference>
<keyword evidence="1" id="KW-0479">Metal-binding</keyword>
<dbReference type="SUPFAM" id="SSF57667">
    <property type="entry name" value="beta-beta-alpha zinc fingers"/>
    <property type="match status" value="1"/>
</dbReference>
<dbReference type="GO" id="GO:0008270">
    <property type="term" value="F:zinc ion binding"/>
    <property type="evidence" value="ECO:0007669"/>
    <property type="project" value="UniProtKB-KW"/>
</dbReference>
<name>A0A8H5IAV2_9HYPO</name>
<feature type="domain" description="C2H2-type" evidence="6">
    <location>
        <begin position="1037"/>
        <end position="1064"/>
    </location>
</feature>
<keyword evidence="8" id="KW-1185">Reference proteome</keyword>
<dbReference type="InterPro" id="IPR027417">
    <property type="entry name" value="P-loop_NTPase"/>
</dbReference>
<sequence length="1064" mass="123122">MSAYLVRFAVVVPSDWMVWLENPTPPSKAPSKAISRLFSLQLGCPLSPSPPAGPVLSVQPIHFELPPAALFFSSRQWTINVGSPNPLATVTQLSITMDRLYELAEGFRRSLKPHHEEEFENTTIGDMRKEIRDIQSLRDKTNNMMDMNRLRMFLDGMEEFEKILLRLEFPGTKGVMSIVWGSVRFLLKSTNTTDRAFDGVLDVYGLLGAQILALTQFEGLFERFPPAIECIVNIYNDVQRFHSTAYRLFSLTAKLWQRLQRSVWDDASGLFSKLTASLGSHAKFIKEHSSIQGELSRHNISTERSNSKDYDVLHVAFQQYSYSVKSDWKNFETDEKDRRRKRKYEVTEWITSSRKMQRLQNEFREMVICPKSGRWLFRNYSDISEWMGEEHPPHSAIWLHGNVGYGNYYPEIFEKMLTSPGKTILASLIVDELKSSKLQNTMPSFPETSKTCYFYCQENDIEHRNHLDILKGILLQMVEAEDYIVPYCYQEKVASGGSVLIDAKVAQKLIKTFIEFSARHYIVIDGVDECHGAEIQQTAEFFKDLASAHDTQIRLGHLRVLFIGRETSNTKKYIPGNDCISIALRPKDNHDDIRAFVQKKLPAFSKSRHGISFSLSEADKSDVERIICHQSQDSFLYAHLAIQFLLQQDTKGHLITELRKGILPTKLGDMYERLLDSVKSSLTAQPGGFARWERSKLLFGWLICAKRPLRWNEIQAILCFDTHNLHIDFENDMLRQDMETYLGSIVHVLNGGYIRLIHSTACRYLTLPCFTRDTNYREPQRSEHAKLGWFSFQDYACAHWLHHIDSLIRECSEVFTTEAYQEVAVDFASALKHFVNTHRPDLTTNKHTGLVEDHIEKFIDLEIYEYFYLLWNHIYTHQRGDYSTRNTVGIKRIEDGLKDNRTQLEILFVHHPKAGDEDTVEDYYGSKPYKCNRTLCRFFHAGYNNARDRDNHGKRHERPFQCPISCNAAPLGFVSNTDRNRHVNIYHAELSEGPAIFETLSRRQVSGKFVCQICNKTFTRNINLKSHERSHFGDRPYACMTCGKAFARINDCRRHEKIHAKRGY</sequence>
<dbReference type="Gene3D" id="3.40.50.300">
    <property type="entry name" value="P-loop containing nucleotide triphosphate hydrolases"/>
    <property type="match status" value="1"/>
</dbReference>
<keyword evidence="4" id="KW-0862">Zinc</keyword>
<gene>
    <name evidence="7" type="ORF">FMEXI_13191</name>
</gene>
<comment type="caution">
    <text evidence="7">The sequence shown here is derived from an EMBL/GenBank/DDBJ whole genome shotgun (WGS) entry which is preliminary data.</text>
</comment>
<dbReference type="AlphaFoldDB" id="A0A8H5IAV2"/>
<evidence type="ECO:0000256" key="4">
    <source>
        <dbReference type="ARBA" id="ARBA00022833"/>
    </source>
</evidence>
<dbReference type="InterPro" id="IPR013087">
    <property type="entry name" value="Znf_C2H2_type"/>
</dbReference>
<dbReference type="InterPro" id="IPR056884">
    <property type="entry name" value="NPHP3-like_N"/>
</dbReference>
<dbReference type="Gene3D" id="3.30.160.60">
    <property type="entry name" value="Classic Zinc Finger"/>
    <property type="match status" value="2"/>
</dbReference>
<proteinExistence type="predicted"/>
<evidence type="ECO:0000256" key="5">
    <source>
        <dbReference type="PROSITE-ProRule" id="PRU00042"/>
    </source>
</evidence>
<dbReference type="PANTHER" id="PTHR10039">
    <property type="entry name" value="AMELOGENIN"/>
    <property type="match status" value="1"/>
</dbReference>
<reference evidence="7 8" key="1">
    <citation type="submission" date="2020-05" db="EMBL/GenBank/DDBJ databases">
        <title>Identification and distribution of gene clusters putatively required for synthesis of sphingolipid metabolism inhibitors in phylogenetically diverse species of the filamentous fungus Fusarium.</title>
        <authorList>
            <person name="Kim H.-S."/>
            <person name="Busman M."/>
            <person name="Brown D.W."/>
            <person name="Divon H."/>
            <person name="Uhlig S."/>
            <person name="Proctor R.H."/>
        </authorList>
    </citation>
    <scope>NUCLEOTIDE SEQUENCE [LARGE SCALE GENOMIC DNA]</scope>
    <source>
        <strain evidence="7 8">NRRL 53147</strain>
    </source>
</reference>
<dbReference type="PROSITE" id="PS50157">
    <property type="entry name" value="ZINC_FINGER_C2H2_2"/>
    <property type="match status" value="2"/>
</dbReference>
<evidence type="ECO:0000256" key="3">
    <source>
        <dbReference type="ARBA" id="ARBA00022771"/>
    </source>
</evidence>
<dbReference type="Pfam" id="PF12874">
    <property type="entry name" value="zf-met"/>
    <property type="match status" value="1"/>
</dbReference>
<protein>
    <submittedName>
        <fullName evidence="7">Early growth response 1-B</fullName>
    </submittedName>
</protein>
<feature type="domain" description="C2H2-type" evidence="6">
    <location>
        <begin position="1009"/>
        <end position="1036"/>
    </location>
</feature>
<dbReference type="EMBL" id="JAAOAM010000440">
    <property type="protein sequence ID" value="KAF5531016.1"/>
    <property type="molecule type" value="Genomic_DNA"/>
</dbReference>
<evidence type="ECO:0000256" key="1">
    <source>
        <dbReference type="ARBA" id="ARBA00022723"/>
    </source>
</evidence>
<evidence type="ECO:0000313" key="7">
    <source>
        <dbReference type="EMBL" id="KAF5531016.1"/>
    </source>
</evidence>
<dbReference type="Proteomes" id="UP000522262">
    <property type="component" value="Unassembled WGS sequence"/>
</dbReference>
<evidence type="ECO:0000256" key="2">
    <source>
        <dbReference type="ARBA" id="ARBA00022737"/>
    </source>
</evidence>
<evidence type="ECO:0000313" key="8">
    <source>
        <dbReference type="Proteomes" id="UP000522262"/>
    </source>
</evidence>
<dbReference type="Pfam" id="PF24883">
    <property type="entry name" value="NPHP3_N"/>
    <property type="match status" value="1"/>
</dbReference>
<accession>A0A8H5IAV2</accession>
<dbReference type="FunFam" id="3.30.160.60:FF:002343">
    <property type="entry name" value="Zinc finger protein 33A"/>
    <property type="match status" value="1"/>
</dbReference>
<evidence type="ECO:0000259" key="6">
    <source>
        <dbReference type="PROSITE" id="PS50157"/>
    </source>
</evidence>
<organism evidence="7 8">
    <name type="scientific">Fusarium mexicanum</name>
    <dbReference type="NCBI Taxonomy" id="751941"/>
    <lineage>
        <taxon>Eukaryota</taxon>
        <taxon>Fungi</taxon>
        <taxon>Dikarya</taxon>
        <taxon>Ascomycota</taxon>
        <taxon>Pezizomycotina</taxon>
        <taxon>Sordariomycetes</taxon>
        <taxon>Hypocreomycetidae</taxon>
        <taxon>Hypocreales</taxon>
        <taxon>Nectriaceae</taxon>
        <taxon>Fusarium</taxon>
        <taxon>Fusarium fujikuroi species complex</taxon>
    </lineage>
</organism>
<keyword evidence="2" id="KW-0677">Repeat</keyword>
<keyword evidence="3 5" id="KW-0863">Zinc-finger</keyword>
<dbReference type="PROSITE" id="PS00028">
    <property type="entry name" value="ZINC_FINGER_C2H2_1"/>
    <property type="match status" value="2"/>
</dbReference>
<dbReference type="InterPro" id="IPR036236">
    <property type="entry name" value="Znf_C2H2_sf"/>
</dbReference>